<dbReference type="InterPro" id="IPR007278">
    <property type="entry name" value="DUF397"/>
</dbReference>
<feature type="domain" description="DUF397" evidence="1">
    <location>
        <begin position="2"/>
        <end position="53"/>
    </location>
</feature>
<dbReference type="Proteomes" id="UP001597083">
    <property type="component" value="Unassembled WGS sequence"/>
</dbReference>
<organism evidence="2 3">
    <name type="scientific">Actinomadura adrarensis</name>
    <dbReference type="NCBI Taxonomy" id="1819600"/>
    <lineage>
        <taxon>Bacteria</taxon>
        <taxon>Bacillati</taxon>
        <taxon>Actinomycetota</taxon>
        <taxon>Actinomycetes</taxon>
        <taxon>Streptosporangiales</taxon>
        <taxon>Thermomonosporaceae</taxon>
        <taxon>Actinomadura</taxon>
    </lineage>
</organism>
<evidence type="ECO:0000259" key="1">
    <source>
        <dbReference type="Pfam" id="PF04149"/>
    </source>
</evidence>
<name>A0ABW3CR20_9ACTN</name>
<dbReference type="Pfam" id="PF04149">
    <property type="entry name" value="DUF397"/>
    <property type="match status" value="1"/>
</dbReference>
<proteinExistence type="predicted"/>
<gene>
    <name evidence="2" type="ORF">ACFQ07_32410</name>
</gene>
<keyword evidence="3" id="KW-1185">Reference proteome</keyword>
<dbReference type="EMBL" id="JBHTIR010004319">
    <property type="protein sequence ID" value="MFD0856979.1"/>
    <property type="molecule type" value="Genomic_DNA"/>
</dbReference>
<protein>
    <submittedName>
        <fullName evidence="2">DUF397 domain-containing protein</fullName>
    </submittedName>
</protein>
<evidence type="ECO:0000313" key="3">
    <source>
        <dbReference type="Proteomes" id="UP001597083"/>
    </source>
</evidence>
<accession>A0ABW3CR20</accession>
<reference evidence="3" key="1">
    <citation type="journal article" date="2019" name="Int. J. Syst. Evol. Microbiol.">
        <title>The Global Catalogue of Microorganisms (GCM) 10K type strain sequencing project: providing services to taxonomists for standard genome sequencing and annotation.</title>
        <authorList>
            <consortium name="The Broad Institute Genomics Platform"/>
            <consortium name="The Broad Institute Genome Sequencing Center for Infectious Disease"/>
            <person name="Wu L."/>
            <person name="Ma J."/>
        </authorList>
    </citation>
    <scope>NUCLEOTIDE SEQUENCE [LARGE SCALE GENOMIC DNA]</scope>
    <source>
        <strain evidence="3">JCM 31696</strain>
    </source>
</reference>
<sequence length="57" mass="6265">MTWRKARRSDSQGGACVEVARLSEAIAMRDSKDPDGPKLFLSRQAFRTLVQGLGSGR</sequence>
<evidence type="ECO:0000313" key="2">
    <source>
        <dbReference type="EMBL" id="MFD0856979.1"/>
    </source>
</evidence>
<comment type="caution">
    <text evidence="2">The sequence shown here is derived from an EMBL/GenBank/DDBJ whole genome shotgun (WGS) entry which is preliminary data.</text>
</comment>